<feature type="domain" description="UspA" evidence="5">
    <location>
        <begin position="19"/>
        <end position="142"/>
    </location>
</feature>
<dbReference type="InterPro" id="IPR006016">
    <property type="entry name" value="UspA"/>
</dbReference>
<gene>
    <name evidence="6" type="ORF">SAY86_023920</name>
</gene>
<evidence type="ECO:0000259" key="5">
    <source>
        <dbReference type="Pfam" id="PF00582"/>
    </source>
</evidence>
<dbReference type="GO" id="GO:0061630">
    <property type="term" value="F:ubiquitin protein ligase activity"/>
    <property type="evidence" value="ECO:0007669"/>
    <property type="project" value="UniProtKB-EC"/>
</dbReference>
<keyword evidence="7" id="KW-1185">Reference proteome</keyword>
<feature type="compositionally biased region" description="Low complexity" evidence="4">
    <location>
        <begin position="159"/>
        <end position="185"/>
    </location>
</feature>
<dbReference type="PANTHER" id="PTHR45647">
    <property type="entry name" value="OS02G0152300 PROTEIN"/>
    <property type="match status" value="1"/>
</dbReference>
<dbReference type="AlphaFoldDB" id="A0AAN7LVQ2"/>
<reference evidence="6 7" key="1">
    <citation type="journal article" date="2023" name="Hortic Res">
        <title>Pangenome of water caltrop reveals structural variations and asymmetric subgenome divergence after allopolyploidization.</title>
        <authorList>
            <person name="Zhang X."/>
            <person name="Chen Y."/>
            <person name="Wang L."/>
            <person name="Yuan Y."/>
            <person name="Fang M."/>
            <person name="Shi L."/>
            <person name="Lu R."/>
            <person name="Comes H.P."/>
            <person name="Ma Y."/>
            <person name="Chen Y."/>
            <person name="Huang G."/>
            <person name="Zhou Y."/>
            <person name="Zheng Z."/>
            <person name="Qiu Y."/>
        </authorList>
    </citation>
    <scope>NUCLEOTIDE SEQUENCE [LARGE SCALE GENOMIC DNA]</scope>
    <source>
        <strain evidence="6">F231</strain>
    </source>
</reference>
<dbReference type="PANTHER" id="PTHR45647:SF132">
    <property type="entry name" value="KINASE WITH ADENINE NUCLEOTIDE ALPHA HYDROLASES-LIKE DOMAIN-CONTAINING PROTEIN"/>
    <property type="match status" value="1"/>
</dbReference>
<organism evidence="6 7">
    <name type="scientific">Trapa natans</name>
    <name type="common">Water chestnut</name>
    <dbReference type="NCBI Taxonomy" id="22666"/>
    <lineage>
        <taxon>Eukaryota</taxon>
        <taxon>Viridiplantae</taxon>
        <taxon>Streptophyta</taxon>
        <taxon>Embryophyta</taxon>
        <taxon>Tracheophyta</taxon>
        <taxon>Spermatophyta</taxon>
        <taxon>Magnoliopsida</taxon>
        <taxon>eudicotyledons</taxon>
        <taxon>Gunneridae</taxon>
        <taxon>Pentapetalae</taxon>
        <taxon>rosids</taxon>
        <taxon>malvids</taxon>
        <taxon>Myrtales</taxon>
        <taxon>Lythraceae</taxon>
        <taxon>Trapa</taxon>
    </lineage>
</organism>
<evidence type="ECO:0000313" key="7">
    <source>
        <dbReference type="Proteomes" id="UP001346149"/>
    </source>
</evidence>
<sequence length="220" mass="23977">MWMLRDQSSQKKGDVNGIVAVAIDRNRGSQQALKWTIHHLLQQGQTVHLIHVSTKPQASAVLAGDELESQAKELLAPFHCICTSKDIQCKDIILENTDIPKTLIGYVSNNAIEHLVMGAPRIGLLRRFKNGDIPSTIMKGAPKFCNTYIISKGKISSMHSASHPAPSRMASHSQTSTSSQSKTSSIVSDHQPSQIGSSCPLSHVLALFSTPFVATDHLYE</sequence>
<dbReference type="CDD" id="cd01989">
    <property type="entry name" value="USP_STK_Ubox_N"/>
    <property type="match status" value="1"/>
</dbReference>
<dbReference type="SUPFAM" id="SSF52402">
    <property type="entry name" value="Adenine nucleotide alpha hydrolases-like"/>
    <property type="match status" value="1"/>
</dbReference>
<evidence type="ECO:0000313" key="6">
    <source>
        <dbReference type="EMBL" id="KAK4793485.1"/>
    </source>
</evidence>
<name>A0AAN7LVQ2_TRANT</name>
<protein>
    <recommendedName>
        <fullName evidence="2">RING-type E3 ubiquitin transferase</fullName>
        <ecNumber evidence="2">2.3.2.27</ecNumber>
    </recommendedName>
</protein>
<comment type="catalytic activity">
    <reaction evidence="1">
        <text>S-ubiquitinyl-[E2 ubiquitin-conjugating enzyme]-L-cysteine + [acceptor protein]-L-lysine = [E2 ubiquitin-conjugating enzyme]-L-cysteine + N(6)-ubiquitinyl-[acceptor protein]-L-lysine.</text>
        <dbReference type="EC" id="2.3.2.27"/>
    </reaction>
</comment>
<feature type="region of interest" description="Disordered" evidence="4">
    <location>
        <begin position="159"/>
        <end position="194"/>
    </location>
</feature>
<dbReference type="Proteomes" id="UP001346149">
    <property type="component" value="Unassembled WGS sequence"/>
</dbReference>
<comment type="caution">
    <text evidence="6">The sequence shown here is derived from an EMBL/GenBank/DDBJ whole genome shotgun (WGS) entry which is preliminary data.</text>
</comment>
<dbReference type="EMBL" id="JAXQNO010000008">
    <property type="protein sequence ID" value="KAK4793485.1"/>
    <property type="molecule type" value="Genomic_DNA"/>
</dbReference>
<evidence type="ECO:0000256" key="4">
    <source>
        <dbReference type="SAM" id="MobiDB-lite"/>
    </source>
</evidence>
<keyword evidence="3" id="KW-0833">Ubl conjugation pathway</keyword>
<dbReference type="Gene3D" id="3.40.50.620">
    <property type="entry name" value="HUPs"/>
    <property type="match status" value="1"/>
</dbReference>
<evidence type="ECO:0000256" key="1">
    <source>
        <dbReference type="ARBA" id="ARBA00000900"/>
    </source>
</evidence>
<dbReference type="Pfam" id="PF00582">
    <property type="entry name" value="Usp"/>
    <property type="match status" value="1"/>
</dbReference>
<evidence type="ECO:0000256" key="3">
    <source>
        <dbReference type="ARBA" id="ARBA00022786"/>
    </source>
</evidence>
<proteinExistence type="predicted"/>
<dbReference type="InterPro" id="IPR014729">
    <property type="entry name" value="Rossmann-like_a/b/a_fold"/>
</dbReference>
<dbReference type="EC" id="2.3.2.27" evidence="2"/>
<dbReference type="InterPro" id="IPR051348">
    <property type="entry name" value="U-box_ubiquitin_ligases"/>
</dbReference>
<evidence type="ECO:0000256" key="2">
    <source>
        <dbReference type="ARBA" id="ARBA00012483"/>
    </source>
</evidence>
<accession>A0AAN7LVQ2</accession>